<dbReference type="GO" id="GO:0048527">
    <property type="term" value="P:lateral root development"/>
    <property type="evidence" value="ECO:0007669"/>
    <property type="project" value="InterPro"/>
</dbReference>
<evidence type="ECO:0000256" key="4">
    <source>
        <dbReference type="ARBA" id="ARBA00023242"/>
    </source>
</evidence>
<gene>
    <name evidence="6" type="primary">OSJNBa0015I18.15</name>
</gene>
<dbReference type="GO" id="GO:0005634">
    <property type="term" value="C:nucleus"/>
    <property type="evidence" value="ECO:0007669"/>
    <property type="project" value="UniProtKB-SubCell"/>
</dbReference>
<sequence>METPPHADTGSTHEQGEKRQVEYLVRFGGLAVVRRGGEGSDPCWPLTVYLWVCSLRLKRAPICQVKGGREAAHQTALLLCSPTPTHGHELPRAGSASPPPPFSFAVWPPTRRTRDAVVRRLVAVLSGDTTTALRKRYRYGAVPAADAERAARAVEAQAFDAASASSSSSSSVEDGIETLQLYSREVSNRLLAFVRSRSSAAGAPPASAAAGEVA</sequence>
<dbReference type="PANTHER" id="PTHR34362">
    <property type="entry name" value="WPP DOMAIN-CONTAINING PROTEIN 1-RELATED"/>
    <property type="match status" value="1"/>
</dbReference>
<dbReference type="EMBL" id="AC090482">
    <property type="protein sequence ID" value="AAM00986.1"/>
    <property type="molecule type" value="Genomic_DNA"/>
</dbReference>
<name>Q8S7A8_ORYSJ</name>
<keyword evidence="4" id="KW-0539">Nucleus</keyword>
<proteinExistence type="predicted"/>
<dbReference type="Proteomes" id="UP000000763">
    <property type="component" value="Chromosome 10"/>
</dbReference>
<dbReference type="InterPro" id="IPR038214">
    <property type="entry name" value="WPP_sf"/>
</dbReference>
<evidence type="ECO:0000313" key="7">
    <source>
        <dbReference type="Proteomes" id="UP000000763"/>
    </source>
</evidence>
<feature type="domain" description="WPP" evidence="5">
    <location>
        <begin position="103"/>
        <end position="201"/>
    </location>
</feature>
<evidence type="ECO:0000256" key="1">
    <source>
        <dbReference type="ARBA" id="ARBA00004123"/>
    </source>
</evidence>
<evidence type="ECO:0000259" key="5">
    <source>
        <dbReference type="Pfam" id="PF13943"/>
    </source>
</evidence>
<dbReference type="GO" id="GO:0000278">
    <property type="term" value="P:mitotic cell cycle"/>
    <property type="evidence" value="ECO:0007669"/>
    <property type="project" value="InterPro"/>
</dbReference>
<reference evidence="7" key="2">
    <citation type="journal article" date="2008" name="Nucleic Acids Res.">
        <title>The rice annotation project database (RAP-DB): 2008 update.</title>
        <authorList>
            <consortium name="The rice annotation project (RAP)"/>
        </authorList>
    </citation>
    <scope>GENOME REANNOTATION</scope>
    <source>
        <strain evidence="7">cv. Nipponbare</strain>
    </source>
</reference>
<protein>
    <recommendedName>
        <fullName evidence="5">WPP domain-containing protein</fullName>
    </recommendedName>
</protein>
<dbReference type="InterPro" id="IPR025265">
    <property type="entry name" value="WPP_dom"/>
</dbReference>
<dbReference type="PANTHER" id="PTHR34362:SF12">
    <property type="entry name" value="OS10G0337700 PROTEIN"/>
    <property type="match status" value="1"/>
</dbReference>
<dbReference type="InterPro" id="IPR044692">
    <property type="entry name" value="WPP1/2/3"/>
</dbReference>
<dbReference type="AlphaFoldDB" id="Q8S7A8"/>
<dbReference type="GO" id="GO:0005737">
    <property type="term" value="C:cytoplasm"/>
    <property type="evidence" value="ECO:0007669"/>
    <property type="project" value="UniProtKB-SubCell"/>
</dbReference>
<reference evidence="7" key="1">
    <citation type="journal article" date="2005" name="Nature">
        <title>The map-based sequence of the rice genome.</title>
        <authorList>
            <consortium name="International rice genome sequencing project (IRGSP)"/>
            <person name="Matsumoto T."/>
            <person name="Wu J."/>
            <person name="Kanamori H."/>
            <person name="Katayose Y."/>
            <person name="Fujisawa M."/>
            <person name="Namiki N."/>
            <person name="Mizuno H."/>
            <person name="Yamamoto K."/>
            <person name="Antonio B.A."/>
            <person name="Baba T."/>
            <person name="Sakata K."/>
            <person name="Nagamura Y."/>
            <person name="Aoki H."/>
            <person name="Arikawa K."/>
            <person name="Arita K."/>
            <person name="Bito T."/>
            <person name="Chiden Y."/>
            <person name="Fujitsuka N."/>
            <person name="Fukunaka R."/>
            <person name="Hamada M."/>
            <person name="Harada C."/>
            <person name="Hayashi A."/>
            <person name="Hijishita S."/>
            <person name="Honda M."/>
            <person name="Hosokawa S."/>
            <person name="Ichikawa Y."/>
            <person name="Idonuma A."/>
            <person name="Iijima M."/>
            <person name="Ikeda M."/>
            <person name="Ikeno M."/>
            <person name="Ito K."/>
            <person name="Ito S."/>
            <person name="Ito T."/>
            <person name="Ito Y."/>
            <person name="Ito Y."/>
            <person name="Iwabuchi A."/>
            <person name="Kamiya K."/>
            <person name="Karasawa W."/>
            <person name="Kurita K."/>
            <person name="Katagiri S."/>
            <person name="Kikuta A."/>
            <person name="Kobayashi H."/>
            <person name="Kobayashi N."/>
            <person name="Machita K."/>
            <person name="Maehara T."/>
            <person name="Masukawa M."/>
            <person name="Mizubayashi T."/>
            <person name="Mukai Y."/>
            <person name="Nagasaki H."/>
            <person name="Nagata Y."/>
            <person name="Naito S."/>
            <person name="Nakashima M."/>
            <person name="Nakama Y."/>
            <person name="Nakamichi Y."/>
            <person name="Nakamura M."/>
            <person name="Meguro A."/>
            <person name="Negishi M."/>
            <person name="Ohta I."/>
            <person name="Ohta T."/>
            <person name="Okamoto M."/>
            <person name="Ono N."/>
            <person name="Saji S."/>
            <person name="Sakaguchi M."/>
            <person name="Sakai K."/>
            <person name="Shibata M."/>
            <person name="Shimokawa T."/>
            <person name="Song J."/>
            <person name="Takazaki Y."/>
            <person name="Terasawa K."/>
            <person name="Tsugane M."/>
            <person name="Tsuji K."/>
            <person name="Ueda S."/>
            <person name="Waki K."/>
            <person name="Yamagata H."/>
            <person name="Yamamoto M."/>
            <person name="Yamamoto S."/>
            <person name="Yamane H."/>
            <person name="Yoshiki S."/>
            <person name="Yoshihara R."/>
            <person name="Yukawa K."/>
            <person name="Zhong H."/>
            <person name="Yano M."/>
            <person name="Yuan Q."/>
            <person name="Ouyang S."/>
            <person name="Liu J."/>
            <person name="Jones K.M."/>
            <person name="Gansberger K."/>
            <person name="Moffat K."/>
            <person name="Hill J."/>
            <person name="Bera J."/>
            <person name="Fadrosh D."/>
            <person name="Jin S."/>
            <person name="Johri S."/>
            <person name="Kim M."/>
            <person name="Overton L."/>
            <person name="Reardon M."/>
            <person name="Tsitrin T."/>
            <person name="Vuong H."/>
            <person name="Weaver B."/>
            <person name="Ciecko A."/>
            <person name="Tallon L."/>
            <person name="Jackson J."/>
            <person name="Pai G."/>
            <person name="Aken S.V."/>
            <person name="Utterback T."/>
            <person name="Reidmuller S."/>
            <person name="Feldblyum T."/>
            <person name="Hsiao J."/>
            <person name="Zismann V."/>
            <person name="Iobst S."/>
            <person name="de Vazeille A.R."/>
            <person name="Buell C.R."/>
            <person name="Ying K."/>
            <person name="Li Y."/>
            <person name="Lu T."/>
            <person name="Huang Y."/>
            <person name="Zhao Q."/>
            <person name="Feng Q."/>
            <person name="Zhang L."/>
            <person name="Zhu J."/>
            <person name="Weng Q."/>
            <person name="Mu J."/>
            <person name="Lu Y."/>
            <person name="Fan D."/>
            <person name="Liu Y."/>
            <person name="Guan J."/>
            <person name="Zhang Y."/>
            <person name="Yu S."/>
            <person name="Liu X."/>
            <person name="Zhang Y."/>
            <person name="Hong G."/>
            <person name="Han B."/>
            <person name="Choisne N."/>
            <person name="Demange N."/>
            <person name="Orjeda G."/>
            <person name="Samain S."/>
            <person name="Cattolico L."/>
            <person name="Pelletier E."/>
            <person name="Couloux A."/>
            <person name="Segurens B."/>
            <person name="Wincker P."/>
            <person name="D'Hont A."/>
            <person name="Scarpelli C."/>
            <person name="Weissenbach J."/>
            <person name="Salanoubat M."/>
            <person name="Quetier F."/>
            <person name="Yu Y."/>
            <person name="Kim H.R."/>
            <person name="Rambo T."/>
            <person name="Currie J."/>
            <person name="Collura K."/>
            <person name="Luo M."/>
            <person name="Yang T."/>
            <person name="Ammiraju J.S.S."/>
            <person name="Engler F."/>
            <person name="Soderlund C."/>
            <person name="Wing R.A."/>
            <person name="Palmer L.E."/>
            <person name="de la Bastide M."/>
            <person name="Spiegel L."/>
            <person name="Nascimento L."/>
            <person name="Zutavern T."/>
            <person name="O'Shaughnessy A."/>
            <person name="Dike S."/>
            <person name="Dedhia N."/>
            <person name="Preston R."/>
            <person name="Balija V."/>
            <person name="McCombie W.R."/>
            <person name="Chow T."/>
            <person name="Chen H."/>
            <person name="Chung M."/>
            <person name="Chen C."/>
            <person name="Shaw J."/>
            <person name="Wu H."/>
            <person name="Hsiao K."/>
            <person name="Chao Y."/>
            <person name="Chu M."/>
            <person name="Cheng C."/>
            <person name="Hour A."/>
            <person name="Lee P."/>
            <person name="Lin S."/>
            <person name="Lin Y."/>
            <person name="Liou J."/>
            <person name="Liu S."/>
            <person name="Hsing Y."/>
            <person name="Raghuvanshi S."/>
            <person name="Mohanty A."/>
            <person name="Bharti A.K."/>
            <person name="Gaur A."/>
            <person name="Gupta V."/>
            <person name="Kumar D."/>
            <person name="Ravi V."/>
            <person name="Vij S."/>
            <person name="Kapur A."/>
            <person name="Khurana P."/>
            <person name="Khurana P."/>
            <person name="Khurana J.P."/>
            <person name="Tyagi A.K."/>
            <person name="Gaikwad K."/>
            <person name="Singh A."/>
            <person name="Dalal V."/>
            <person name="Srivastava S."/>
            <person name="Dixit A."/>
            <person name="Pal A.K."/>
            <person name="Ghazi I.A."/>
            <person name="Yadav M."/>
            <person name="Pandit A."/>
            <person name="Bhargava A."/>
            <person name="Sureshbabu K."/>
            <person name="Batra K."/>
            <person name="Sharma T.R."/>
            <person name="Mohapatra T."/>
            <person name="Singh N.K."/>
            <person name="Messing J."/>
            <person name="Nelson A.B."/>
            <person name="Fuks G."/>
            <person name="Kavchok S."/>
            <person name="Keizer G."/>
            <person name="Linton E."/>
            <person name="Llaca V."/>
            <person name="Song R."/>
            <person name="Tanyolac B."/>
            <person name="Young S."/>
            <person name="Ho-Il K."/>
            <person name="Hahn J.H."/>
            <person name="Sangsakoo G."/>
            <person name="Vanavichit A."/>
            <person name="de Mattos Luiz.A.T."/>
            <person name="Zimmer P.D."/>
            <person name="Malone G."/>
            <person name="Dellagostin O."/>
            <person name="de Oliveira A.C."/>
            <person name="Bevan M."/>
            <person name="Bancroft I."/>
            <person name="Minx P."/>
            <person name="Cordum H."/>
            <person name="Wilson R."/>
            <person name="Cheng Z."/>
            <person name="Jin W."/>
            <person name="Jiang J."/>
            <person name="Leong S.A."/>
            <person name="Iwama H."/>
            <person name="Gojobori T."/>
            <person name="Itoh T."/>
            <person name="Niimura Y."/>
            <person name="Fujii Y."/>
            <person name="Habara T."/>
            <person name="Sakai H."/>
            <person name="Sato Y."/>
            <person name="Wilson G."/>
            <person name="Kumar K."/>
            <person name="McCouch S."/>
            <person name="Juretic N."/>
            <person name="Hoen D."/>
            <person name="Wright S."/>
            <person name="Bruskiewich R."/>
            <person name="Bureau T."/>
            <person name="Miyao A."/>
            <person name="Hirochika H."/>
            <person name="Nishikawa T."/>
            <person name="Kadowaki K."/>
            <person name="Sugiura M."/>
            <person name="Burr B."/>
            <person name="Sasaki T."/>
        </authorList>
    </citation>
    <scope>NUCLEOTIDE SEQUENCE [LARGE SCALE GENOMIC DNA]</scope>
    <source>
        <strain evidence="7">cv. Nipponbare</strain>
    </source>
</reference>
<organism evidence="6 7">
    <name type="scientific">Oryza sativa subsp. japonica</name>
    <name type="common">Rice</name>
    <dbReference type="NCBI Taxonomy" id="39947"/>
    <lineage>
        <taxon>Eukaryota</taxon>
        <taxon>Viridiplantae</taxon>
        <taxon>Streptophyta</taxon>
        <taxon>Embryophyta</taxon>
        <taxon>Tracheophyta</taxon>
        <taxon>Spermatophyta</taxon>
        <taxon>Magnoliopsida</taxon>
        <taxon>Liliopsida</taxon>
        <taxon>Poales</taxon>
        <taxon>Poaceae</taxon>
        <taxon>BOP clade</taxon>
        <taxon>Oryzoideae</taxon>
        <taxon>Oryzeae</taxon>
        <taxon>Oryzinae</taxon>
        <taxon>Oryza</taxon>
        <taxon>Oryza sativa</taxon>
    </lineage>
</organism>
<evidence type="ECO:0000256" key="2">
    <source>
        <dbReference type="ARBA" id="ARBA00004496"/>
    </source>
</evidence>
<accession>Q8S7A8</accession>
<comment type="subcellular location">
    <subcellularLocation>
        <location evidence="2">Cytoplasm</location>
    </subcellularLocation>
    <subcellularLocation>
        <location evidence="1">Nucleus</location>
    </subcellularLocation>
</comment>
<evidence type="ECO:0000313" key="6">
    <source>
        <dbReference type="EMBL" id="AAM00986.1"/>
    </source>
</evidence>
<keyword evidence="3" id="KW-0963">Cytoplasm</keyword>
<dbReference type="Gene3D" id="1.10.246.200">
    <property type="entry name" value="WPP domain"/>
    <property type="match status" value="1"/>
</dbReference>
<dbReference type="Pfam" id="PF13943">
    <property type="entry name" value="WPP"/>
    <property type="match status" value="1"/>
</dbReference>
<evidence type="ECO:0000256" key="3">
    <source>
        <dbReference type="ARBA" id="ARBA00022490"/>
    </source>
</evidence>